<evidence type="ECO:0000256" key="2">
    <source>
        <dbReference type="ARBA" id="ARBA00006275"/>
    </source>
</evidence>
<dbReference type="EMBL" id="RIAR02000001">
    <property type="protein sequence ID" value="NSL88552.1"/>
    <property type="molecule type" value="Genomic_DNA"/>
</dbReference>
<proteinExistence type="inferred from homology"/>
<evidence type="ECO:0000256" key="5">
    <source>
        <dbReference type="ARBA" id="ARBA00023237"/>
    </source>
</evidence>
<keyword evidence="10" id="KW-1185">Reference proteome</keyword>
<evidence type="ECO:0000259" key="7">
    <source>
        <dbReference type="Pfam" id="PF07980"/>
    </source>
</evidence>
<dbReference type="GO" id="GO:0009279">
    <property type="term" value="C:cell outer membrane"/>
    <property type="evidence" value="ECO:0007669"/>
    <property type="project" value="UniProtKB-SubCell"/>
</dbReference>
<evidence type="ECO:0000256" key="1">
    <source>
        <dbReference type="ARBA" id="ARBA00004442"/>
    </source>
</evidence>
<keyword evidence="4" id="KW-0472">Membrane</keyword>
<dbReference type="Proteomes" id="UP000281028">
    <property type="component" value="Unassembled WGS sequence"/>
</dbReference>
<dbReference type="Pfam" id="PF07980">
    <property type="entry name" value="SusD_RagB"/>
    <property type="match status" value="1"/>
</dbReference>
<dbReference type="SUPFAM" id="SSF48452">
    <property type="entry name" value="TPR-like"/>
    <property type="match status" value="1"/>
</dbReference>
<dbReference type="Pfam" id="PF14322">
    <property type="entry name" value="SusD-like_3"/>
    <property type="match status" value="1"/>
</dbReference>
<dbReference type="AlphaFoldDB" id="A0A9Q5GRP0"/>
<name>A0A9Q5GRP0_9BACT</name>
<dbReference type="Gene3D" id="1.25.40.390">
    <property type="match status" value="1"/>
</dbReference>
<dbReference type="PROSITE" id="PS51257">
    <property type="entry name" value="PROKAR_LIPOPROTEIN"/>
    <property type="match status" value="1"/>
</dbReference>
<dbReference type="InterPro" id="IPR033985">
    <property type="entry name" value="SusD-like_N"/>
</dbReference>
<comment type="similarity">
    <text evidence="2">Belongs to the SusD family.</text>
</comment>
<evidence type="ECO:0000313" key="10">
    <source>
        <dbReference type="Proteomes" id="UP000281028"/>
    </source>
</evidence>
<dbReference type="InterPro" id="IPR011990">
    <property type="entry name" value="TPR-like_helical_dom_sf"/>
</dbReference>
<accession>A0A9Q5GRP0</accession>
<keyword evidence="5" id="KW-0998">Cell outer membrane</keyword>
<feature type="domain" description="RagB/SusD" evidence="7">
    <location>
        <begin position="257"/>
        <end position="535"/>
    </location>
</feature>
<evidence type="ECO:0000259" key="8">
    <source>
        <dbReference type="Pfam" id="PF14322"/>
    </source>
</evidence>
<evidence type="ECO:0000256" key="6">
    <source>
        <dbReference type="SAM" id="SignalP"/>
    </source>
</evidence>
<comment type="subcellular location">
    <subcellularLocation>
        <location evidence="1">Cell outer membrane</location>
    </subcellularLocation>
</comment>
<gene>
    <name evidence="9" type="ORF">ECE50_017050</name>
</gene>
<protein>
    <submittedName>
        <fullName evidence="9">RagB/SusD family nutrient uptake outer membrane protein</fullName>
    </submittedName>
</protein>
<keyword evidence="3 6" id="KW-0732">Signal</keyword>
<dbReference type="InterPro" id="IPR012944">
    <property type="entry name" value="SusD_RagB_dom"/>
</dbReference>
<reference evidence="9" key="1">
    <citation type="submission" date="2020-05" db="EMBL/GenBank/DDBJ databases">
        <title>Chitinophaga laudate sp. nov., isolated from a tropical peat swamp.</title>
        <authorList>
            <person name="Goh C.B.S."/>
            <person name="Lee M.S."/>
            <person name="Parimannan S."/>
            <person name="Pasbakhsh P."/>
            <person name="Yule C.M."/>
            <person name="Rajandas H."/>
            <person name="Loke S."/>
            <person name="Croft L."/>
            <person name="Tan J.B.L."/>
        </authorList>
    </citation>
    <scope>NUCLEOTIDE SEQUENCE</scope>
    <source>
        <strain evidence="9">Mgbs1</strain>
    </source>
</reference>
<dbReference type="OrthoDB" id="5694214at2"/>
<comment type="caution">
    <text evidence="9">The sequence shown here is derived from an EMBL/GenBank/DDBJ whole genome shotgun (WGS) entry which is preliminary data.</text>
</comment>
<evidence type="ECO:0000256" key="4">
    <source>
        <dbReference type="ARBA" id="ARBA00023136"/>
    </source>
</evidence>
<organism evidence="9 10">
    <name type="scientific">Chitinophaga solisilvae</name>
    <dbReference type="NCBI Taxonomy" id="1233460"/>
    <lineage>
        <taxon>Bacteria</taxon>
        <taxon>Pseudomonadati</taxon>
        <taxon>Bacteroidota</taxon>
        <taxon>Chitinophagia</taxon>
        <taxon>Chitinophagales</taxon>
        <taxon>Chitinophagaceae</taxon>
        <taxon>Chitinophaga</taxon>
    </lineage>
</organism>
<feature type="chain" id="PRO_5040229437" evidence="6">
    <location>
        <begin position="20"/>
        <end position="535"/>
    </location>
</feature>
<sequence length="535" mass="60812">MKKISIYIPVIITCLLAWSACSKIDQSPVNSLSDETVWKDPRLVQLYVADIYANLPIGFDVTTDGTANLSCITDEARGSYAWLGANILQINGKYTSSNAPLDIWSSAYKNIRKTNVFFQQIEKVNNMPEEDKKNLTGQVKFLRAFYYFELVKRYGGVPLITMPQTLTDDLMVKRDDTTTVYNFIATELDAAAALLPATARAGLANRWTALALKSRAMLYARRWDDAAKASLEIIEKGGYALVNNYSDIFSTKQRASTESIFEIQYLDPSRVHNYDAMNVPYYDNPGDYTSLTQPTQEMTDAYEMQATGKAITDPASGYDAQQPYKGRDPRFYATILYEGARWKGRTIETRVGGTDGIVGRNTTNDNTKTGYYIRKYLDETLPLEKIWNSTQSWVEFRLGEIFLNYAEATNNLNDPATAKKYVDLIRARAQMPALQAGMNTTAMSEAIMHERKIELAFENHRYWDLRRWRTAVKVLNNKTFHGMQITLVNGAYKYEVIEADLGASSPRVFTEDYYLLPIPKTELEKNKQLTQNVPW</sequence>
<feature type="signal peptide" evidence="6">
    <location>
        <begin position="1"/>
        <end position="19"/>
    </location>
</feature>
<evidence type="ECO:0000313" key="9">
    <source>
        <dbReference type="EMBL" id="NSL88552.1"/>
    </source>
</evidence>
<evidence type="ECO:0000256" key="3">
    <source>
        <dbReference type="ARBA" id="ARBA00022729"/>
    </source>
</evidence>
<feature type="domain" description="SusD-like N-terminal" evidence="8">
    <location>
        <begin position="84"/>
        <end position="218"/>
    </location>
</feature>